<evidence type="ECO:0000256" key="1">
    <source>
        <dbReference type="RuleBase" id="RU003690"/>
    </source>
</evidence>
<dbReference type="PRINTS" id="PR00131">
    <property type="entry name" value="GLHYDRLASE1"/>
</dbReference>
<dbReference type="Proteomes" id="UP000261660">
    <property type="component" value="Unplaced"/>
</dbReference>
<reference evidence="2" key="2">
    <citation type="submission" date="2025-09" db="UniProtKB">
        <authorList>
            <consortium name="Ensembl"/>
        </authorList>
    </citation>
    <scope>IDENTIFICATION</scope>
</reference>
<keyword evidence="3" id="KW-1185">Reference proteome</keyword>
<dbReference type="Ensembl" id="ENSLBET00000001109.1">
    <property type="protein sequence ID" value="ENSLBEP00000001031.1"/>
    <property type="gene ID" value="ENSLBEG00000000703.1"/>
</dbReference>
<dbReference type="GO" id="GO:0004553">
    <property type="term" value="F:hydrolase activity, hydrolyzing O-glycosyl compounds"/>
    <property type="evidence" value="ECO:0007669"/>
    <property type="project" value="InterPro"/>
</dbReference>
<dbReference type="InterPro" id="IPR017853">
    <property type="entry name" value="GH"/>
</dbReference>
<evidence type="ECO:0000313" key="3">
    <source>
        <dbReference type="Proteomes" id="UP000261660"/>
    </source>
</evidence>
<dbReference type="GO" id="GO:0005975">
    <property type="term" value="P:carbohydrate metabolic process"/>
    <property type="evidence" value="ECO:0007669"/>
    <property type="project" value="InterPro"/>
</dbReference>
<accession>A0A3Q3E504</accession>
<dbReference type="PANTHER" id="PTHR10353:SF68">
    <property type="entry name" value="BETA-KLOTHO"/>
    <property type="match status" value="1"/>
</dbReference>
<dbReference type="InterPro" id="IPR001360">
    <property type="entry name" value="Glyco_hydro_1"/>
</dbReference>
<name>A0A3Q3E504_9LABR</name>
<dbReference type="PROSITE" id="PS00653">
    <property type="entry name" value="GLYCOSYL_HYDROL_F1_2"/>
    <property type="match status" value="1"/>
</dbReference>
<comment type="similarity">
    <text evidence="1">Belongs to the glycosyl hydrolase 1 family.</text>
</comment>
<dbReference type="InterPro" id="IPR033132">
    <property type="entry name" value="GH_1_N_CS"/>
</dbReference>
<dbReference type="PANTHER" id="PTHR10353">
    <property type="entry name" value="GLYCOSYL HYDROLASE"/>
    <property type="match status" value="1"/>
</dbReference>
<dbReference type="Gene3D" id="3.20.20.80">
    <property type="entry name" value="Glycosidases"/>
    <property type="match status" value="2"/>
</dbReference>
<evidence type="ECO:0000313" key="2">
    <source>
        <dbReference type="Ensembl" id="ENSLBEP00000001031.1"/>
    </source>
</evidence>
<dbReference type="AlphaFoldDB" id="A0A3Q3E504"/>
<dbReference type="SUPFAM" id="SSF51445">
    <property type="entry name" value="(Trans)glycosidases"/>
    <property type="match status" value="2"/>
</dbReference>
<sequence>MRFLWGTGTSAFQTEGAWDQEGKGPSIWDHFTHSTVGTDLATETANVASDSYTRWEEDVEALEYLGVISYSFSLSWPRLFPDGDRFINQLDGVNVFSYSAWSLVDGFEWNYGFTVRRGLFYIDFSQLNRTRTPKTSAQYYKNVITDNGFPNDKTSRELQGRFPCEFHWGIADSTLQVRKRDYNEM</sequence>
<dbReference type="Pfam" id="PF00232">
    <property type="entry name" value="Glyco_hydro_1"/>
    <property type="match status" value="2"/>
</dbReference>
<protein>
    <submittedName>
        <fullName evidence="2">Klotho beta</fullName>
    </submittedName>
</protein>
<reference evidence="2" key="1">
    <citation type="submission" date="2025-08" db="UniProtKB">
        <authorList>
            <consortium name="Ensembl"/>
        </authorList>
    </citation>
    <scope>IDENTIFICATION</scope>
</reference>
<dbReference type="GeneTree" id="ENSGT00940000157489"/>
<proteinExistence type="inferred from homology"/>
<organism evidence="2 3">
    <name type="scientific">Labrus bergylta</name>
    <name type="common">ballan wrasse</name>
    <dbReference type="NCBI Taxonomy" id="56723"/>
    <lineage>
        <taxon>Eukaryota</taxon>
        <taxon>Metazoa</taxon>
        <taxon>Chordata</taxon>
        <taxon>Craniata</taxon>
        <taxon>Vertebrata</taxon>
        <taxon>Euteleostomi</taxon>
        <taxon>Actinopterygii</taxon>
        <taxon>Neopterygii</taxon>
        <taxon>Teleostei</taxon>
        <taxon>Neoteleostei</taxon>
        <taxon>Acanthomorphata</taxon>
        <taxon>Eupercaria</taxon>
        <taxon>Labriformes</taxon>
        <taxon>Labridae</taxon>
        <taxon>Labrus</taxon>
    </lineage>
</organism>